<dbReference type="Pfam" id="PF10081">
    <property type="entry name" value="Abhydrolase_9"/>
    <property type="match status" value="1"/>
</dbReference>
<evidence type="ECO:0000313" key="3">
    <source>
        <dbReference type="Proteomes" id="UP000189229"/>
    </source>
</evidence>
<accession>A0A1V3XIL5</accession>
<organism evidence="2 3">
    <name type="scientific">Mycobacterium kansasii</name>
    <dbReference type="NCBI Taxonomy" id="1768"/>
    <lineage>
        <taxon>Bacteria</taxon>
        <taxon>Bacillati</taxon>
        <taxon>Actinomycetota</taxon>
        <taxon>Actinomycetes</taxon>
        <taxon>Mycobacteriales</taxon>
        <taxon>Mycobacteriaceae</taxon>
        <taxon>Mycobacterium</taxon>
    </lineage>
</organism>
<sequence>MVTFLQVTADMAVAVEVPPGHGHHYVADAVDAWAAILSPPGWTQQMTERLRPVLHSDAKPLGSSG</sequence>
<feature type="domain" description="Alpha/beta-hydrolase catalytic" evidence="1">
    <location>
        <begin position="1"/>
        <end position="50"/>
    </location>
</feature>
<dbReference type="InterPro" id="IPR027787">
    <property type="entry name" value="Alpha/beta-hydrolase_catalytic"/>
</dbReference>
<evidence type="ECO:0000313" key="2">
    <source>
        <dbReference type="EMBL" id="OOK78940.1"/>
    </source>
</evidence>
<dbReference type="AlphaFoldDB" id="A0A1V3XIL5"/>
<comment type="caution">
    <text evidence="2">The sequence shown here is derived from an EMBL/GenBank/DDBJ whole genome shotgun (WGS) entry which is preliminary data.</text>
</comment>
<gene>
    <name evidence="2" type="ORF">BZL30_2676</name>
</gene>
<dbReference type="Proteomes" id="UP000189229">
    <property type="component" value="Unassembled WGS sequence"/>
</dbReference>
<name>A0A1V3XIL5_MYCKA</name>
<evidence type="ECO:0000259" key="1">
    <source>
        <dbReference type="Pfam" id="PF10081"/>
    </source>
</evidence>
<dbReference type="EMBL" id="MVBM01000002">
    <property type="protein sequence ID" value="OOK78940.1"/>
    <property type="molecule type" value="Genomic_DNA"/>
</dbReference>
<reference evidence="2 3" key="1">
    <citation type="submission" date="2017-02" db="EMBL/GenBank/DDBJ databases">
        <title>Complete genome sequences of Mycobacterium kansasii strains isolated from rhesus macaques.</title>
        <authorList>
            <person name="Panda A."/>
            <person name="Nagaraj S."/>
            <person name="Zhao X."/>
            <person name="Tettelin H."/>
            <person name="Detolla L.J."/>
        </authorList>
    </citation>
    <scope>NUCLEOTIDE SEQUENCE [LARGE SCALE GENOMIC DNA]</scope>
    <source>
        <strain evidence="2 3">11-3813</strain>
    </source>
</reference>
<protein>
    <recommendedName>
        <fullName evidence="1">Alpha/beta-hydrolase catalytic domain-containing protein</fullName>
    </recommendedName>
</protein>
<proteinExistence type="predicted"/>